<dbReference type="RefSeq" id="WP_339585112.1">
    <property type="nucleotide sequence ID" value="NZ_JBBHJZ010000001.1"/>
</dbReference>
<dbReference type="PANTHER" id="PTHR43756:SF5">
    <property type="entry name" value="CHOLINE MONOOXYGENASE, CHLOROPLASTIC"/>
    <property type="match status" value="1"/>
</dbReference>
<dbReference type="PRINTS" id="PR00090">
    <property type="entry name" value="RNGDIOXGNASE"/>
</dbReference>
<dbReference type="InterPro" id="IPR036922">
    <property type="entry name" value="Rieske_2Fe-2S_sf"/>
</dbReference>
<keyword evidence="4" id="KW-0560">Oxidoreductase</keyword>
<accession>A0ABU8RQ74</accession>
<dbReference type="Gene3D" id="2.102.10.10">
    <property type="entry name" value="Rieske [2Fe-2S] iron-sulphur domain"/>
    <property type="match status" value="1"/>
</dbReference>
<dbReference type="InterPro" id="IPR017941">
    <property type="entry name" value="Rieske_2Fe-2S"/>
</dbReference>
<reference evidence="8 9" key="1">
    <citation type="submission" date="2024-03" db="EMBL/GenBank/DDBJ databases">
        <authorList>
            <person name="Jo J.-H."/>
        </authorList>
    </citation>
    <scope>NUCLEOTIDE SEQUENCE [LARGE SCALE GENOMIC DNA]</scope>
    <source>
        <strain evidence="8 9">PS1R-30</strain>
    </source>
</reference>
<dbReference type="SUPFAM" id="SSF55961">
    <property type="entry name" value="Bet v1-like"/>
    <property type="match status" value="1"/>
</dbReference>
<evidence type="ECO:0000259" key="7">
    <source>
        <dbReference type="PROSITE" id="PS51296"/>
    </source>
</evidence>
<dbReference type="PROSITE" id="PS51296">
    <property type="entry name" value="RIESKE"/>
    <property type="match status" value="1"/>
</dbReference>
<evidence type="ECO:0000256" key="3">
    <source>
        <dbReference type="ARBA" id="ARBA00022723"/>
    </source>
</evidence>
<proteinExistence type="predicted"/>
<protein>
    <submittedName>
        <fullName evidence="8">SRPBCC family protein</fullName>
    </submittedName>
</protein>
<evidence type="ECO:0000256" key="5">
    <source>
        <dbReference type="ARBA" id="ARBA00023004"/>
    </source>
</evidence>
<dbReference type="EMBL" id="JBBHJZ010000001">
    <property type="protein sequence ID" value="MEJ5975143.1"/>
    <property type="molecule type" value="Genomic_DNA"/>
</dbReference>
<dbReference type="CDD" id="cd03469">
    <property type="entry name" value="Rieske_RO_Alpha_N"/>
    <property type="match status" value="1"/>
</dbReference>
<dbReference type="PANTHER" id="PTHR43756">
    <property type="entry name" value="CHOLINE MONOOXYGENASE, CHLOROPLASTIC"/>
    <property type="match status" value="1"/>
</dbReference>
<dbReference type="InterPro" id="IPR001663">
    <property type="entry name" value="Rng_hydr_dOase-A"/>
</dbReference>
<evidence type="ECO:0000256" key="1">
    <source>
        <dbReference type="ARBA" id="ARBA00001962"/>
    </source>
</evidence>
<dbReference type="Pfam" id="PF00848">
    <property type="entry name" value="Ring_hydroxyl_A"/>
    <property type="match status" value="1"/>
</dbReference>
<gene>
    <name evidence="8" type="ORF">WG901_00720</name>
</gene>
<evidence type="ECO:0000256" key="4">
    <source>
        <dbReference type="ARBA" id="ARBA00023002"/>
    </source>
</evidence>
<sequence length="415" mass="47268">MNELATPPVPGIGLTARYPEIGTGPVDTAIYHEPQIYAKEMEAIFKRSWFMVGRTEQIARAGDFFTYTLPTFRQEILVCRDRDGQVNVFHNVCTHRGNVVEHRKEGHSQGLFMCRFHGWAFDLKGGLARIRDEEGFFGVDKACNGLKRMPVGIWQGFIWVCPSDEPYQSLEEFLGDQGRDTAGYPWGACTQSYQFEVEVDCNWKLVNDSPAEVYHIPVLHPNSAAPTMMASGNIMGRLLGTEIKGHHRTNSHYSVMGEPKPVQKLAYFHAAAAQNVAVEEKGYELPKGINPTRSPWWTVDLIQFFPTIGFTLSAGMYTAHQVWPLGPNKSLYQQRVFVRPAKTAAERFGQENTMVEFRDVVMEDFSTLERIQRALDTDQIKQFHYHDHELALRHQHYVVTQILAEWDREQASAQG</sequence>
<dbReference type="CDD" id="cd00680">
    <property type="entry name" value="RHO_alpha_C"/>
    <property type="match status" value="1"/>
</dbReference>
<dbReference type="SUPFAM" id="SSF50022">
    <property type="entry name" value="ISP domain"/>
    <property type="match status" value="1"/>
</dbReference>
<name>A0ABU8RQ74_9SPHN</name>
<keyword evidence="2" id="KW-0001">2Fe-2S</keyword>
<comment type="cofactor">
    <cofactor evidence="1">
        <name>Fe cation</name>
        <dbReference type="ChEBI" id="CHEBI:24875"/>
    </cofactor>
</comment>
<dbReference type="Pfam" id="PF00355">
    <property type="entry name" value="Rieske"/>
    <property type="match status" value="1"/>
</dbReference>
<dbReference type="Proteomes" id="UP001361239">
    <property type="component" value="Unassembled WGS sequence"/>
</dbReference>
<keyword evidence="5" id="KW-0408">Iron</keyword>
<dbReference type="Gene3D" id="3.90.380.10">
    <property type="entry name" value="Naphthalene 1,2-dioxygenase Alpha Subunit, Chain A, domain 1"/>
    <property type="match status" value="1"/>
</dbReference>
<keyword evidence="9" id="KW-1185">Reference proteome</keyword>
<evidence type="ECO:0000313" key="8">
    <source>
        <dbReference type="EMBL" id="MEJ5975143.1"/>
    </source>
</evidence>
<keyword evidence="6" id="KW-0411">Iron-sulfur</keyword>
<evidence type="ECO:0000256" key="2">
    <source>
        <dbReference type="ARBA" id="ARBA00022714"/>
    </source>
</evidence>
<comment type="caution">
    <text evidence="8">The sequence shown here is derived from an EMBL/GenBank/DDBJ whole genome shotgun (WGS) entry which is preliminary data.</text>
</comment>
<evidence type="ECO:0000313" key="9">
    <source>
        <dbReference type="Proteomes" id="UP001361239"/>
    </source>
</evidence>
<dbReference type="InterPro" id="IPR015879">
    <property type="entry name" value="Ring_hydroxy_dOase_asu_C_dom"/>
</dbReference>
<organism evidence="8 9">
    <name type="scientific">Novosphingobium anseongense</name>
    <dbReference type="NCBI Taxonomy" id="3133436"/>
    <lineage>
        <taxon>Bacteria</taxon>
        <taxon>Pseudomonadati</taxon>
        <taxon>Pseudomonadota</taxon>
        <taxon>Alphaproteobacteria</taxon>
        <taxon>Sphingomonadales</taxon>
        <taxon>Sphingomonadaceae</taxon>
        <taxon>Novosphingobium</taxon>
    </lineage>
</organism>
<feature type="domain" description="Rieske" evidence="7">
    <location>
        <begin position="49"/>
        <end position="160"/>
    </location>
</feature>
<evidence type="ECO:0000256" key="6">
    <source>
        <dbReference type="ARBA" id="ARBA00023014"/>
    </source>
</evidence>
<keyword evidence="3" id="KW-0479">Metal-binding</keyword>